<keyword evidence="4" id="KW-1185">Reference proteome</keyword>
<evidence type="ECO:0000256" key="2">
    <source>
        <dbReference type="ARBA" id="ARBA00023242"/>
    </source>
</evidence>
<dbReference type="Proteomes" id="UP000591131">
    <property type="component" value="Unassembled WGS sequence"/>
</dbReference>
<sequence>MASTLFASLDEALRDGSSITVERSLALVDSFLAATGEVPLINNMTRDETSGDLGKVVRFRCMVQDVYDVEEMEKDVLKLHEVVEVTGILDCVGVNDLVSNGCLPPIAEESEGNDGGSIRGLAGCIGDLLPRVKEMDVNVEALNSDKLVPRKNYETDELVAGDLQIAPRTYLVFDETRLNPGRFNVDNLRAIQLLVRDQKICVDFGPTRIEFPTEVNCLTLSTSESILSKGGASGPCSVHLPLVPSIDDVDECAQKSSYPLGALRAYLAIVSSLREQVDLSGQLGDDVIPDAWHRARTDDPSISQTDLFIWITLLRPMLLSRGRTEFDEKIWNELLELERQRRARLRKL</sequence>
<comment type="caution">
    <text evidence="3">The sequence shown here is derived from an EMBL/GenBank/DDBJ whole genome shotgun (WGS) entry which is preliminary data.</text>
</comment>
<dbReference type="GO" id="GO:0003682">
    <property type="term" value="F:chromatin binding"/>
    <property type="evidence" value="ECO:0007669"/>
    <property type="project" value="TreeGrafter"/>
</dbReference>
<evidence type="ECO:0000313" key="4">
    <source>
        <dbReference type="Proteomes" id="UP000591131"/>
    </source>
</evidence>
<evidence type="ECO:0000256" key="1">
    <source>
        <dbReference type="ARBA" id="ARBA00004123"/>
    </source>
</evidence>
<dbReference type="PANTHER" id="PTHR13489">
    <property type="entry name" value="MINI-CHROMOSOME MAINTENANCE COMPLEX-BINDING PROTEIN"/>
    <property type="match status" value="1"/>
</dbReference>
<comment type="subcellular location">
    <subcellularLocation>
        <location evidence="1">Nucleus</location>
    </subcellularLocation>
</comment>
<name>A0A7J6MZL1_PERCH</name>
<accession>A0A7J6MZL1</accession>
<dbReference type="AlphaFoldDB" id="A0A7J6MZL1"/>
<dbReference type="GO" id="GO:0006261">
    <property type="term" value="P:DNA-templated DNA replication"/>
    <property type="evidence" value="ECO:0007669"/>
    <property type="project" value="TreeGrafter"/>
</dbReference>
<dbReference type="EMBL" id="JAAPAO010000025">
    <property type="protein sequence ID" value="KAF4676906.1"/>
    <property type="molecule type" value="Genomic_DNA"/>
</dbReference>
<dbReference type="Pfam" id="PF09739">
    <property type="entry name" value="MCM_bind"/>
    <property type="match status" value="1"/>
</dbReference>
<keyword evidence="2" id="KW-0539">Nucleus</keyword>
<gene>
    <name evidence="3" type="ORF">FOL47_004385</name>
</gene>
<dbReference type="GO" id="GO:0005634">
    <property type="term" value="C:nucleus"/>
    <property type="evidence" value="ECO:0007669"/>
    <property type="project" value="UniProtKB-SubCell"/>
</dbReference>
<evidence type="ECO:0000313" key="3">
    <source>
        <dbReference type="EMBL" id="KAF4676906.1"/>
    </source>
</evidence>
<organism evidence="3 4">
    <name type="scientific">Perkinsus chesapeaki</name>
    <name type="common">Clam parasite</name>
    <name type="synonym">Perkinsus andrewsi</name>
    <dbReference type="NCBI Taxonomy" id="330153"/>
    <lineage>
        <taxon>Eukaryota</taxon>
        <taxon>Sar</taxon>
        <taxon>Alveolata</taxon>
        <taxon>Perkinsozoa</taxon>
        <taxon>Perkinsea</taxon>
        <taxon>Perkinsida</taxon>
        <taxon>Perkinsidae</taxon>
        <taxon>Perkinsus</taxon>
    </lineage>
</organism>
<dbReference type="OrthoDB" id="409247at2759"/>
<proteinExistence type="predicted"/>
<dbReference type="PANTHER" id="PTHR13489:SF0">
    <property type="entry name" value="MINI-CHROMOSOME MAINTENANCE COMPLEX-BINDING PROTEIN"/>
    <property type="match status" value="1"/>
</dbReference>
<dbReference type="InterPro" id="IPR019140">
    <property type="entry name" value="MCM_complex-bd"/>
</dbReference>
<reference evidence="3 4" key="1">
    <citation type="submission" date="2020-04" db="EMBL/GenBank/DDBJ databases">
        <title>Perkinsus chesapeaki whole genome sequence.</title>
        <authorList>
            <person name="Bogema D.R."/>
        </authorList>
    </citation>
    <scope>NUCLEOTIDE SEQUENCE [LARGE SCALE GENOMIC DNA]</scope>
    <source>
        <strain evidence="3">ATCC PRA-425</strain>
    </source>
</reference>
<protein>
    <submittedName>
        <fullName evidence="3">Uncharacterized protein</fullName>
    </submittedName>
</protein>